<name>A0ABR2N535_9ASPA</name>
<reference evidence="1 2" key="1">
    <citation type="journal article" date="2022" name="Nat. Plants">
        <title>Genomes of leafy and leafless Platanthera orchids illuminate the evolution of mycoheterotrophy.</title>
        <authorList>
            <person name="Li M.H."/>
            <person name="Liu K.W."/>
            <person name="Li Z."/>
            <person name="Lu H.C."/>
            <person name="Ye Q.L."/>
            <person name="Zhang D."/>
            <person name="Wang J.Y."/>
            <person name="Li Y.F."/>
            <person name="Zhong Z.M."/>
            <person name="Liu X."/>
            <person name="Yu X."/>
            <person name="Liu D.K."/>
            <person name="Tu X.D."/>
            <person name="Liu B."/>
            <person name="Hao Y."/>
            <person name="Liao X.Y."/>
            <person name="Jiang Y.T."/>
            <person name="Sun W.H."/>
            <person name="Chen J."/>
            <person name="Chen Y.Q."/>
            <person name="Ai Y."/>
            <person name="Zhai J.W."/>
            <person name="Wu S.S."/>
            <person name="Zhou Z."/>
            <person name="Hsiao Y.Y."/>
            <person name="Wu W.L."/>
            <person name="Chen Y.Y."/>
            <person name="Lin Y.F."/>
            <person name="Hsu J.L."/>
            <person name="Li C.Y."/>
            <person name="Wang Z.W."/>
            <person name="Zhao X."/>
            <person name="Zhong W.Y."/>
            <person name="Ma X.K."/>
            <person name="Ma L."/>
            <person name="Huang J."/>
            <person name="Chen G.Z."/>
            <person name="Huang M.Z."/>
            <person name="Huang L."/>
            <person name="Peng D.H."/>
            <person name="Luo Y.B."/>
            <person name="Zou S.Q."/>
            <person name="Chen S.P."/>
            <person name="Lan S."/>
            <person name="Tsai W.C."/>
            <person name="Van de Peer Y."/>
            <person name="Liu Z.J."/>
        </authorList>
    </citation>
    <scope>NUCLEOTIDE SEQUENCE [LARGE SCALE GENOMIC DNA]</scope>
    <source>
        <strain evidence="1">Lor288</strain>
    </source>
</reference>
<evidence type="ECO:0000313" key="1">
    <source>
        <dbReference type="EMBL" id="KAK8971221.1"/>
    </source>
</evidence>
<protein>
    <submittedName>
        <fullName evidence="1">Uncharacterized protein</fullName>
    </submittedName>
</protein>
<comment type="caution">
    <text evidence="1">The sequence shown here is derived from an EMBL/GenBank/DDBJ whole genome shotgun (WGS) entry which is preliminary data.</text>
</comment>
<organism evidence="1 2">
    <name type="scientific">Platanthera guangdongensis</name>
    <dbReference type="NCBI Taxonomy" id="2320717"/>
    <lineage>
        <taxon>Eukaryota</taxon>
        <taxon>Viridiplantae</taxon>
        <taxon>Streptophyta</taxon>
        <taxon>Embryophyta</taxon>
        <taxon>Tracheophyta</taxon>
        <taxon>Spermatophyta</taxon>
        <taxon>Magnoliopsida</taxon>
        <taxon>Liliopsida</taxon>
        <taxon>Asparagales</taxon>
        <taxon>Orchidaceae</taxon>
        <taxon>Orchidoideae</taxon>
        <taxon>Orchideae</taxon>
        <taxon>Orchidinae</taxon>
        <taxon>Platanthera</taxon>
    </lineage>
</organism>
<dbReference type="EMBL" id="JBBWWR010000001">
    <property type="protein sequence ID" value="KAK8971221.1"/>
    <property type="molecule type" value="Genomic_DNA"/>
</dbReference>
<evidence type="ECO:0000313" key="2">
    <source>
        <dbReference type="Proteomes" id="UP001412067"/>
    </source>
</evidence>
<sequence length="184" mass="19919">MVSVVVVGDSPDVLPDDVLGYAFGDGVLVGGDENSVSRIVSQFNSGDGSSSGNFPVFPLGLSLDQGKPGLHMAEEGSSDGSIGRRIRLGAEVKSSSEADRDLIQLSSMFPTFGHVQSHQICHNPPQVQQLKILKLNLYVLDDHEFGFCHFNFLVLDFSGFVLKFCHSPSIYTDFSDGTITFSWS</sequence>
<gene>
    <name evidence="1" type="ORF">KSP40_PGU012762</name>
</gene>
<dbReference type="Proteomes" id="UP001412067">
    <property type="component" value="Unassembled WGS sequence"/>
</dbReference>
<accession>A0ABR2N535</accession>
<keyword evidence="2" id="KW-1185">Reference proteome</keyword>
<proteinExistence type="predicted"/>